<evidence type="ECO:0000313" key="1">
    <source>
        <dbReference type="EMBL" id="KER01090.1"/>
    </source>
</evidence>
<proteinExistence type="predicted"/>
<name>A0A081RQY7_PHOTE</name>
<reference evidence="1 2" key="1">
    <citation type="submission" date="2014-03" db="EMBL/GenBank/DDBJ databases">
        <title>Draft Genome of Photorhabdus temperata Meg1.</title>
        <authorList>
            <person name="Hurst S.G.IV."/>
            <person name="Morris K."/>
            <person name="Thomas K."/>
            <person name="Tisa L.S."/>
        </authorList>
    </citation>
    <scope>NUCLEOTIDE SEQUENCE [LARGE SCALE GENOMIC DNA]</scope>
    <source>
        <strain evidence="1 2">Meg1</strain>
    </source>
</reference>
<accession>A0A081RQY7</accession>
<dbReference type="RefSeq" id="WP_036841528.1">
    <property type="nucleotide sequence ID" value="NZ_CAWLUD010000107.1"/>
</dbReference>
<dbReference type="PATRIC" id="fig|1393735.3.peg.4403"/>
<gene>
    <name evidence="1" type="ORF">MEG1DRAFT_04300</name>
</gene>
<organism evidence="1 2">
    <name type="scientific">Photorhabdus temperata subsp. temperata Meg1</name>
    <dbReference type="NCBI Taxonomy" id="1393735"/>
    <lineage>
        <taxon>Bacteria</taxon>
        <taxon>Pseudomonadati</taxon>
        <taxon>Pseudomonadota</taxon>
        <taxon>Gammaproteobacteria</taxon>
        <taxon>Enterobacterales</taxon>
        <taxon>Morganellaceae</taxon>
        <taxon>Photorhabdus</taxon>
    </lineage>
</organism>
<sequence length="64" mass="7586">MTIAELIELLKERFGDNWENCELEIPDELNGGWLTVEHENVVIESDNEFIKLNCWMSYPEELED</sequence>
<dbReference type="EMBL" id="JGVH01000107">
    <property type="protein sequence ID" value="KER01090.1"/>
    <property type="molecule type" value="Genomic_DNA"/>
</dbReference>
<protein>
    <submittedName>
        <fullName evidence="1">Uncharacterized protein</fullName>
    </submittedName>
</protein>
<dbReference type="AlphaFoldDB" id="A0A081RQY7"/>
<dbReference type="Proteomes" id="UP000028002">
    <property type="component" value="Unassembled WGS sequence"/>
</dbReference>
<comment type="caution">
    <text evidence="1">The sequence shown here is derived from an EMBL/GenBank/DDBJ whole genome shotgun (WGS) entry which is preliminary data.</text>
</comment>
<evidence type="ECO:0000313" key="2">
    <source>
        <dbReference type="Proteomes" id="UP000028002"/>
    </source>
</evidence>